<evidence type="ECO:0000313" key="1">
    <source>
        <dbReference type="EMBL" id="NLR81444.1"/>
    </source>
</evidence>
<reference evidence="1 2" key="1">
    <citation type="submission" date="2020-04" db="EMBL/GenBank/DDBJ databases">
        <authorList>
            <person name="Yin C."/>
        </authorList>
    </citation>
    <scope>NUCLEOTIDE SEQUENCE [LARGE SCALE GENOMIC DNA]</scope>
    <source>
        <strain evidence="1 2">Ak56</strain>
    </source>
</reference>
<dbReference type="EMBL" id="JABAHZ010000006">
    <property type="protein sequence ID" value="NLR81444.1"/>
    <property type="molecule type" value="Genomic_DNA"/>
</dbReference>
<keyword evidence="2" id="KW-1185">Reference proteome</keyword>
<dbReference type="Proteomes" id="UP000552864">
    <property type="component" value="Unassembled WGS sequence"/>
</dbReference>
<comment type="caution">
    <text evidence="1">The sequence shown here is derived from an EMBL/GenBank/DDBJ whole genome shotgun (WGS) entry which is preliminary data.</text>
</comment>
<accession>A0A847SMM7</accession>
<gene>
    <name evidence="1" type="ORF">HGH91_22650</name>
</gene>
<dbReference type="AlphaFoldDB" id="A0A847SMM7"/>
<evidence type="ECO:0000313" key="2">
    <source>
        <dbReference type="Proteomes" id="UP000552864"/>
    </source>
</evidence>
<protein>
    <submittedName>
        <fullName evidence="1">Uncharacterized protein</fullName>
    </submittedName>
</protein>
<name>A0A847SMM7_9BACT</name>
<dbReference type="RefSeq" id="WP_168741083.1">
    <property type="nucleotide sequence ID" value="NZ_JABAHZ010000006.1"/>
</dbReference>
<sequence>MPAVTWMNYKTVTVAPGATFRYNFPEGFQARWIRFNSNQACKATAWLDYQ</sequence>
<proteinExistence type="predicted"/>
<organism evidence="1 2">
    <name type="scientific">Chitinophaga eiseniae</name>
    <dbReference type="NCBI Taxonomy" id="634771"/>
    <lineage>
        <taxon>Bacteria</taxon>
        <taxon>Pseudomonadati</taxon>
        <taxon>Bacteroidota</taxon>
        <taxon>Chitinophagia</taxon>
        <taxon>Chitinophagales</taxon>
        <taxon>Chitinophagaceae</taxon>
        <taxon>Chitinophaga</taxon>
    </lineage>
</organism>